<feature type="compositionally biased region" description="Low complexity" evidence="1">
    <location>
        <begin position="298"/>
        <end position="327"/>
    </location>
</feature>
<dbReference type="Proteomes" id="UP000566819">
    <property type="component" value="Unassembled WGS sequence"/>
</dbReference>
<protein>
    <submittedName>
        <fullName evidence="2">Uncharacterized protein</fullName>
    </submittedName>
</protein>
<evidence type="ECO:0000256" key="1">
    <source>
        <dbReference type="SAM" id="MobiDB-lite"/>
    </source>
</evidence>
<gene>
    <name evidence="2" type="ORF">G7Y89_g4969</name>
</gene>
<organism evidence="2 3">
    <name type="scientific">Cudoniella acicularis</name>
    <dbReference type="NCBI Taxonomy" id="354080"/>
    <lineage>
        <taxon>Eukaryota</taxon>
        <taxon>Fungi</taxon>
        <taxon>Dikarya</taxon>
        <taxon>Ascomycota</taxon>
        <taxon>Pezizomycotina</taxon>
        <taxon>Leotiomycetes</taxon>
        <taxon>Helotiales</taxon>
        <taxon>Tricladiaceae</taxon>
        <taxon>Cudoniella</taxon>
    </lineage>
</organism>
<dbReference type="EMBL" id="JAAMPI010000284">
    <property type="protein sequence ID" value="KAF4633154.1"/>
    <property type="molecule type" value="Genomic_DNA"/>
</dbReference>
<feature type="region of interest" description="Disordered" evidence="1">
    <location>
        <begin position="208"/>
        <end position="399"/>
    </location>
</feature>
<feature type="compositionally biased region" description="Basic and acidic residues" evidence="1">
    <location>
        <begin position="328"/>
        <end position="343"/>
    </location>
</feature>
<comment type="caution">
    <text evidence="2">The sequence shown here is derived from an EMBL/GenBank/DDBJ whole genome shotgun (WGS) entry which is preliminary data.</text>
</comment>
<feature type="compositionally biased region" description="Basic and acidic residues" evidence="1">
    <location>
        <begin position="268"/>
        <end position="294"/>
    </location>
</feature>
<feature type="compositionally biased region" description="Polar residues" evidence="1">
    <location>
        <begin position="258"/>
        <end position="267"/>
    </location>
</feature>
<evidence type="ECO:0000313" key="2">
    <source>
        <dbReference type="EMBL" id="KAF4633154.1"/>
    </source>
</evidence>
<proteinExistence type="predicted"/>
<feature type="compositionally biased region" description="Basic residues" evidence="1">
    <location>
        <begin position="228"/>
        <end position="252"/>
    </location>
</feature>
<accession>A0A8H4RND4</accession>
<dbReference type="AlphaFoldDB" id="A0A8H4RND4"/>
<name>A0A8H4RND4_9HELO</name>
<keyword evidence="3" id="KW-1185">Reference proteome</keyword>
<sequence length="399" mass="45968">MQSWWPPPFYQTYAPPRQVFFDTAPVNNASLVCNDLSCIQCFGTRATLMPQQTWYAPQQSFVPLQYQFQPRPNYQYPLQYQQPFQSTYQPAYYPQMNSQQTVARQPQIYQQALFPANPYPYQQYAAPLQTYASNSNSLPPMQMMQPLLQRRPAYTQASLEQPPRMPMQEQVRPQNFVQQQQPAPPMQLLGPVVAPQAFVERETVPLFRFQSQSSSPDYHPPPSATSRNIKKEHPKQKKKTKKEKKRKAKKSKDRSPEVTESSPAPEQQRSDRVSCRKCEEKGLDHLEELRKEAAARSQNQNQNQVQIRQQETDESAPPSSIVSPSADAARRKAIKLEQGRKEQPAVLPRTNEIDLAQQQPRRRKREPDDEGLDLYDIPAFVPNDSNGSGGIAKKRRRRG</sequence>
<reference evidence="2 3" key="1">
    <citation type="submission" date="2020-03" db="EMBL/GenBank/DDBJ databases">
        <title>Draft Genome Sequence of Cudoniella acicularis.</title>
        <authorList>
            <person name="Buettner E."/>
            <person name="Kellner H."/>
        </authorList>
    </citation>
    <scope>NUCLEOTIDE SEQUENCE [LARGE SCALE GENOMIC DNA]</scope>
    <source>
        <strain evidence="2 3">DSM 108380</strain>
    </source>
</reference>
<evidence type="ECO:0000313" key="3">
    <source>
        <dbReference type="Proteomes" id="UP000566819"/>
    </source>
</evidence>